<protein>
    <submittedName>
        <fullName evidence="1">Uncharacterized protein</fullName>
    </submittedName>
</protein>
<name>A0ABR2W3Z5_9FUNG</name>
<evidence type="ECO:0000313" key="2">
    <source>
        <dbReference type="Proteomes" id="UP001479436"/>
    </source>
</evidence>
<proteinExistence type="predicted"/>
<organism evidence="1 2">
    <name type="scientific">Basidiobolus ranarum</name>
    <dbReference type="NCBI Taxonomy" id="34480"/>
    <lineage>
        <taxon>Eukaryota</taxon>
        <taxon>Fungi</taxon>
        <taxon>Fungi incertae sedis</taxon>
        <taxon>Zoopagomycota</taxon>
        <taxon>Entomophthoromycotina</taxon>
        <taxon>Basidiobolomycetes</taxon>
        <taxon>Basidiobolales</taxon>
        <taxon>Basidiobolaceae</taxon>
        <taxon>Basidiobolus</taxon>
    </lineage>
</organism>
<gene>
    <name evidence="1" type="ORF">K7432_004976</name>
</gene>
<reference evidence="1 2" key="1">
    <citation type="submission" date="2023-04" db="EMBL/GenBank/DDBJ databases">
        <title>Genome of Basidiobolus ranarum AG-B5.</title>
        <authorList>
            <person name="Stajich J.E."/>
            <person name="Carter-House D."/>
            <person name="Gryganskyi A."/>
        </authorList>
    </citation>
    <scope>NUCLEOTIDE SEQUENCE [LARGE SCALE GENOMIC DNA]</scope>
    <source>
        <strain evidence="1 2">AG-B5</strain>
    </source>
</reference>
<evidence type="ECO:0000313" key="1">
    <source>
        <dbReference type="EMBL" id="KAK9719111.1"/>
    </source>
</evidence>
<comment type="caution">
    <text evidence="1">The sequence shown here is derived from an EMBL/GenBank/DDBJ whole genome shotgun (WGS) entry which is preliminary data.</text>
</comment>
<sequence>MNSTQVWEYACALPSRNFNVELVGGRQRLTKAMQPRRCVTEIFPDRLKARNVVRFALPPRPIRERNVVESNIA</sequence>
<accession>A0ABR2W3Z5</accession>
<dbReference type="Proteomes" id="UP001479436">
    <property type="component" value="Unassembled WGS sequence"/>
</dbReference>
<keyword evidence="2" id="KW-1185">Reference proteome</keyword>
<dbReference type="EMBL" id="JASJQH010007059">
    <property type="protein sequence ID" value="KAK9719111.1"/>
    <property type="molecule type" value="Genomic_DNA"/>
</dbReference>